<dbReference type="AlphaFoldDB" id="A0A7W9ILZ8"/>
<name>A0A7W9ILZ8_9ACTN</name>
<dbReference type="Proteomes" id="UP000540685">
    <property type="component" value="Unassembled WGS sequence"/>
</dbReference>
<protein>
    <recommendedName>
        <fullName evidence="1">Zinc-ribbon 15 domain-containing protein</fullName>
    </recommendedName>
</protein>
<proteinExistence type="predicted"/>
<dbReference type="PANTHER" id="PTHR28139">
    <property type="entry name" value="UPF0768 PROTEIN YBL029C-A"/>
    <property type="match status" value="1"/>
</dbReference>
<feature type="domain" description="Zinc-ribbon 15" evidence="1">
    <location>
        <begin position="21"/>
        <end position="68"/>
    </location>
</feature>
<dbReference type="PANTHER" id="PTHR28139:SF1">
    <property type="entry name" value="UPF0768 PROTEIN YBL029C-A"/>
    <property type="match status" value="1"/>
</dbReference>
<sequence>MMLFIFGLRTAVHRLGALPLRCPSCGNTAAQVLSERVTRFSLFFVPLFRVRTRYGMQCAFCGASYDVSREEANRLAAR</sequence>
<evidence type="ECO:0000259" key="1">
    <source>
        <dbReference type="Pfam" id="PF17032"/>
    </source>
</evidence>
<dbReference type="Pfam" id="PF17032">
    <property type="entry name" value="Zn_ribbon_15"/>
    <property type="match status" value="1"/>
</dbReference>
<organism evidence="2 3">
    <name type="scientific">Streptosporangium becharense</name>
    <dbReference type="NCBI Taxonomy" id="1816182"/>
    <lineage>
        <taxon>Bacteria</taxon>
        <taxon>Bacillati</taxon>
        <taxon>Actinomycetota</taxon>
        <taxon>Actinomycetes</taxon>
        <taxon>Streptosporangiales</taxon>
        <taxon>Streptosporangiaceae</taxon>
        <taxon>Streptosporangium</taxon>
    </lineage>
</organism>
<comment type="caution">
    <text evidence="2">The sequence shown here is derived from an EMBL/GenBank/DDBJ whole genome shotgun (WGS) entry which is preliminary data.</text>
</comment>
<reference evidence="2 3" key="1">
    <citation type="submission" date="2020-08" db="EMBL/GenBank/DDBJ databases">
        <title>Sequencing the genomes of 1000 actinobacteria strains.</title>
        <authorList>
            <person name="Klenk H.-P."/>
        </authorList>
    </citation>
    <scope>NUCLEOTIDE SEQUENCE [LARGE SCALE GENOMIC DNA]</scope>
    <source>
        <strain evidence="2 3">DSM 46887</strain>
    </source>
</reference>
<accession>A0A7W9ILZ8</accession>
<dbReference type="EMBL" id="JACHMP010000001">
    <property type="protein sequence ID" value="MBB5823192.1"/>
    <property type="molecule type" value="Genomic_DNA"/>
</dbReference>
<dbReference type="InterPro" id="IPR031493">
    <property type="entry name" value="Zinc_ribbon_15"/>
</dbReference>
<keyword evidence="3" id="KW-1185">Reference proteome</keyword>
<evidence type="ECO:0000313" key="2">
    <source>
        <dbReference type="EMBL" id="MBB5823192.1"/>
    </source>
</evidence>
<evidence type="ECO:0000313" key="3">
    <source>
        <dbReference type="Proteomes" id="UP000540685"/>
    </source>
</evidence>
<gene>
    <name evidence="2" type="ORF">F4562_006254</name>
</gene>